<accession>A0A937XBM5</accession>
<dbReference type="AlphaFoldDB" id="A0A937XBM5"/>
<keyword evidence="1" id="KW-0732">Signal</keyword>
<evidence type="ECO:0008006" key="4">
    <source>
        <dbReference type="Google" id="ProtNLM"/>
    </source>
</evidence>
<gene>
    <name evidence="2" type="ORF">FJY75_05975</name>
</gene>
<reference evidence="2" key="1">
    <citation type="submission" date="2019-03" db="EMBL/GenBank/DDBJ databases">
        <title>Lake Tanganyika Metagenome-Assembled Genomes (MAGs).</title>
        <authorList>
            <person name="Tran P."/>
        </authorList>
    </citation>
    <scope>NUCLEOTIDE SEQUENCE</scope>
    <source>
        <strain evidence="2">M_DeepCast_400m_m2_100</strain>
    </source>
</reference>
<feature type="chain" id="PRO_5037049628" description="Peptidase C-terminal archaeal/bacterial domain-containing protein" evidence="1">
    <location>
        <begin position="20"/>
        <end position="245"/>
    </location>
</feature>
<sequence>MRSPLVLFIVLALALPCLAQAPPSLSNRLDLPVKPLYPPTKGPVAAAPEAERLPRTMGDTIDDPFVIPSLPFSDSGNTCSFNHDYNEACPYTGGTAKDVVYEYVCATSTVVDISLCDSYYDTKLYVYRDTVGTRVACNDDACSGPNYSSPYLSLLEDVSLDAGHTYYIIVDGYGSACGNYILSITDSSAPPTGACCLAGYACQIMTAADCVAGGGDYQGNDTGCDPNPCLPPLGDTIDDPFVIPS</sequence>
<feature type="non-terminal residue" evidence="2">
    <location>
        <position position="245"/>
    </location>
</feature>
<evidence type="ECO:0000256" key="1">
    <source>
        <dbReference type="SAM" id="SignalP"/>
    </source>
</evidence>
<protein>
    <recommendedName>
        <fullName evidence="4">Peptidase C-terminal archaeal/bacterial domain-containing protein</fullName>
    </recommendedName>
</protein>
<evidence type="ECO:0000313" key="2">
    <source>
        <dbReference type="EMBL" id="MBM3317382.1"/>
    </source>
</evidence>
<name>A0A937XBM5_UNCEI</name>
<proteinExistence type="predicted"/>
<evidence type="ECO:0000313" key="3">
    <source>
        <dbReference type="Proteomes" id="UP000748308"/>
    </source>
</evidence>
<organism evidence="2 3">
    <name type="scientific">Eiseniibacteriota bacterium</name>
    <dbReference type="NCBI Taxonomy" id="2212470"/>
    <lineage>
        <taxon>Bacteria</taxon>
        <taxon>Candidatus Eiseniibacteriota</taxon>
    </lineage>
</organism>
<dbReference type="Proteomes" id="UP000748308">
    <property type="component" value="Unassembled WGS sequence"/>
</dbReference>
<dbReference type="Gene3D" id="2.60.120.380">
    <property type="match status" value="1"/>
</dbReference>
<dbReference type="EMBL" id="VGIY01000115">
    <property type="protein sequence ID" value="MBM3317382.1"/>
    <property type="molecule type" value="Genomic_DNA"/>
</dbReference>
<feature type="signal peptide" evidence="1">
    <location>
        <begin position="1"/>
        <end position="19"/>
    </location>
</feature>
<comment type="caution">
    <text evidence="2">The sequence shown here is derived from an EMBL/GenBank/DDBJ whole genome shotgun (WGS) entry which is preliminary data.</text>
</comment>